<reference evidence="2" key="1">
    <citation type="journal article" date="2019" name="Int. J. Syst. Evol. Microbiol.">
        <title>The Global Catalogue of Microorganisms (GCM) 10K type strain sequencing project: providing services to taxonomists for standard genome sequencing and annotation.</title>
        <authorList>
            <consortium name="The Broad Institute Genomics Platform"/>
            <consortium name="The Broad Institute Genome Sequencing Center for Infectious Disease"/>
            <person name="Wu L."/>
            <person name="Ma J."/>
        </authorList>
    </citation>
    <scope>NUCLEOTIDE SEQUENCE [LARGE SCALE GENOMIC DNA]</scope>
    <source>
        <strain evidence="2">JCM 3369</strain>
    </source>
</reference>
<dbReference type="EMBL" id="JBHSXS010000036">
    <property type="protein sequence ID" value="MFC6885271.1"/>
    <property type="molecule type" value="Genomic_DNA"/>
</dbReference>
<evidence type="ECO:0000313" key="1">
    <source>
        <dbReference type="EMBL" id="MFC6885271.1"/>
    </source>
</evidence>
<name>A0ABW2CTZ5_9ACTN</name>
<protein>
    <submittedName>
        <fullName evidence="1">Uncharacterized protein</fullName>
    </submittedName>
</protein>
<comment type="caution">
    <text evidence="1">The sequence shown here is derived from an EMBL/GenBank/DDBJ whole genome shotgun (WGS) entry which is preliminary data.</text>
</comment>
<keyword evidence="2" id="KW-1185">Reference proteome</keyword>
<gene>
    <name evidence="1" type="ORF">ACFQKB_36320</name>
</gene>
<accession>A0ABW2CTZ5</accession>
<sequence>MGAQPTRAVMMQIALERNGWAARLRDDGSLTLTRMDAPRPGRAPAALPTLVWQPLRPGGWEWLHWRPPSGALIPIAPAHMISDAVRLVTRTLERRSL</sequence>
<evidence type="ECO:0000313" key="2">
    <source>
        <dbReference type="Proteomes" id="UP001596380"/>
    </source>
</evidence>
<proteinExistence type="predicted"/>
<dbReference type="RefSeq" id="WP_160825771.1">
    <property type="nucleotide sequence ID" value="NZ_JBHSXE010000001.1"/>
</dbReference>
<dbReference type="Proteomes" id="UP001596380">
    <property type="component" value="Unassembled WGS sequence"/>
</dbReference>
<organism evidence="1 2">
    <name type="scientific">Actinomadura yumaensis</name>
    <dbReference type="NCBI Taxonomy" id="111807"/>
    <lineage>
        <taxon>Bacteria</taxon>
        <taxon>Bacillati</taxon>
        <taxon>Actinomycetota</taxon>
        <taxon>Actinomycetes</taxon>
        <taxon>Streptosporangiales</taxon>
        <taxon>Thermomonosporaceae</taxon>
        <taxon>Actinomadura</taxon>
    </lineage>
</organism>